<dbReference type="GO" id="GO:0047493">
    <property type="term" value="F:ceramide cholinephosphotransferase activity"/>
    <property type="evidence" value="ECO:0007669"/>
    <property type="project" value="TreeGrafter"/>
</dbReference>
<dbReference type="InterPro" id="IPR025749">
    <property type="entry name" value="Sphingomyelin_synth-like_dom"/>
</dbReference>
<keyword evidence="7" id="KW-0443">Lipid metabolism</keyword>
<proteinExistence type="inferred from homology"/>
<dbReference type="Proteomes" id="UP000077315">
    <property type="component" value="Unassembled WGS sequence"/>
</dbReference>
<dbReference type="GO" id="GO:0005886">
    <property type="term" value="C:plasma membrane"/>
    <property type="evidence" value="ECO:0007669"/>
    <property type="project" value="TreeGrafter"/>
</dbReference>
<keyword evidence="6 9" id="KW-1133">Transmembrane helix</keyword>
<comment type="similarity">
    <text evidence="2">Belongs to the sphingomyelin synthase family.</text>
</comment>
<feature type="domain" description="Sphingomyelin synthase-like" evidence="10">
    <location>
        <begin position="208"/>
        <end position="278"/>
    </location>
</feature>
<feature type="transmembrane region" description="Helical" evidence="9">
    <location>
        <begin position="149"/>
        <end position="169"/>
    </location>
</feature>
<dbReference type="GO" id="GO:0005789">
    <property type="term" value="C:endoplasmic reticulum membrane"/>
    <property type="evidence" value="ECO:0007669"/>
    <property type="project" value="TreeGrafter"/>
</dbReference>
<evidence type="ECO:0000313" key="11">
    <source>
        <dbReference type="EMBL" id="OAD74215.1"/>
    </source>
</evidence>
<protein>
    <recommendedName>
        <fullName evidence="10">Sphingomyelin synthase-like domain-containing protein</fullName>
    </recommendedName>
</protein>
<evidence type="ECO:0000256" key="8">
    <source>
        <dbReference type="ARBA" id="ARBA00023136"/>
    </source>
</evidence>
<evidence type="ECO:0000256" key="6">
    <source>
        <dbReference type="ARBA" id="ARBA00022989"/>
    </source>
</evidence>
<evidence type="ECO:0000256" key="7">
    <source>
        <dbReference type="ARBA" id="ARBA00023098"/>
    </source>
</evidence>
<feature type="transmembrane region" description="Helical" evidence="9">
    <location>
        <begin position="238"/>
        <end position="258"/>
    </location>
</feature>
<dbReference type="InParanoid" id="A0A162XDW3"/>
<dbReference type="PANTHER" id="PTHR21290">
    <property type="entry name" value="SPHINGOMYELIN SYNTHETASE"/>
    <property type="match status" value="1"/>
</dbReference>
<keyword evidence="4 9" id="KW-0812">Transmembrane</keyword>
<dbReference type="STRING" id="763407.A0A162XDW3"/>
<evidence type="ECO:0000256" key="1">
    <source>
        <dbReference type="ARBA" id="ARBA00004141"/>
    </source>
</evidence>
<reference evidence="12" key="1">
    <citation type="submission" date="2015-06" db="EMBL/GenBank/DDBJ databases">
        <title>Expansion of signal transduction pathways in fungi by whole-genome duplication.</title>
        <authorList>
            <consortium name="DOE Joint Genome Institute"/>
            <person name="Corrochano L.M."/>
            <person name="Kuo A."/>
            <person name="Marcet-Houben M."/>
            <person name="Polaino S."/>
            <person name="Salamov A."/>
            <person name="Villalobos J.M."/>
            <person name="Alvarez M.I."/>
            <person name="Avalos J."/>
            <person name="Benito E.P."/>
            <person name="Benoit I."/>
            <person name="Burger G."/>
            <person name="Camino L.P."/>
            <person name="Canovas D."/>
            <person name="Cerda-Olmedo E."/>
            <person name="Cheng J.-F."/>
            <person name="Dominguez A."/>
            <person name="Elias M."/>
            <person name="Eslava A.P."/>
            <person name="Glaser F."/>
            <person name="Grimwood J."/>
            <person name="Gutierrez G."/>
            <person name="Heitman J."/>
            <person name="Henrissat B."/>
            <person name="Iturriaga E.A."/>
            <person name="Lang B.F."/>
            <person name="Lavin J.L."/>
            <person name="Lee S."/>
            <person name="Li W."/>
            <person name="Lindquist E."/>
            <person name="Lopez-Garcia S."/>
            <person name="Luque E.M."/>
            <person name="Marcos A.T."/>
            <person name="Martin J."/>
            <person name="McCluskey K."/>
            <person name="Medina H.R."/>
            <person name="Miralles-Duran A."/>
            <person name="Miyazaki A."/>
            <person name="Munoz-Torres E."/>
            <person name="Oguiza J.A."/>
            <person name="Ohm R."/>
            <person name="Olmedo M."/>
            <person name="Orejas M."/>
            <person name="Ortiz-Castellanos L."/>
            <person name="Pisabarro A.G."/>
            <person name="Rodriguez-Romero J."/>
            <person name="Ruiz-Herrera J."/>
            <person name="Ruiz-Vazquez R."/>
            <person name="Sanz C."/>
            <person name="Schackwitz W."/>
            <person name="Schmutz J."/>
            <person name="Shahriari M."/>
            <person name="Shelest E."/>
            <person name="Silva-Franco F."/>
            <person name="Soanes D."/>
            <person name="Syed K."/>
            <person name="Tagua V.G."/>
            <person name="Talbot N.J."/>
            <person name="Thon M."/>
            <person name="De vries R.P."/>
            <person name="Wiebenga A."/>
            <person name="Yadav J.S."/>
            <person name="Braun E.L."/>
            <person name="Baker S."/>
            <person name="Garre V."/>
            <person name="Horwitz B."/>
            <person name="Torres-Martinez S."/>
            <person name="Idnurm A."/>
            <person name="Herrera-Estrella A."/>
            <person name="Gabaldon T."/>
            <person name="Grigoriev I.V."/>
        </authorList>
    </citation>
    <scope>NUCLEOTIDE SEQUENCE [LARGE SCALE GENOMIC DNA]</scope>
    <source>
        <strain evidence="12">NRRL 1555(-)</strain>
    </source>
</reference>
<feature type="transmembrane region" description="Helical" evidence="9">
    <location>
        <begin position="264"/>
        <end position="282"/>
    </location>
</feature>
<keyword evidence="5" id="KW-0746">Sphingolipid metabolism</keyword>
<evidence type="ECO:0000256" key="9">
    <source>
        <dbReference type="SAM" id="Phobius"/>
    </source>
</evidence>
<evidence type="ECO:0000313" key="12">
    <source>
        <dbReference type="Proteomes" id="UP000077315"/>
    </source>
</evidence>
<dbReference type="Pfam" id="PF14360">
    <property type="entry name" value="PAP2_C"/>
    <property type="match status" value="1"/>
</dbReference>
<dbReference type="GO" id="GO:0046513">
    <property type="term" value="P:ceramide biosynthetic process"/>
    <property type="evidence" value="ECO:0007669"/>
    <property type="project" value="TreeGrafter"/>
</dbReference>
<keyword evidence="3" id="KW-0808">Transferase</keyword>
<dbReference type="GeneID" id="29002096"/>
<dbReference type="AlphaFoldDB" id="A0A162XDW3"/>
<name>A0A162XDW3_PHYB8</name>
<dbReference type="GO" id="GO:0000139">
    <property type="term" value="C:Golgi membrane"/>
    <property type="evidence" value="ECO:0007669"/>
    <property type="project" value="TreeGrafter"/>
</dbReference>
<gene>
    <name evidence="11" type="ORF">PHYBLDRAFT_63832</name>
</gene>
<sequence length="374" mass="42809">MACGWFHWIFFPSRLADIGADGPPSSSASLAGSTQRIGLVKLRLEPPSSIQSWTDCGLIFLNHEFLRVLGAIVWIVLCGLIETFLAELSDMRYSSTTGERHPLGDLAFDAFPYVENFQIVNYLLTTTIIYTIVAFLLQSPDWTTRWIILRRWLVIMGFLYVFRGITLVVTQLPSPLYDNCQPDPISVNGSPAARFGFLIDIIGGTAMTCTDNIFSGHTSVMMSCVMVWRIHSRIRRPFNWLAYLIVAAGLLMILFTRFHYTIDVLLAIYIVYTTWTIYMRCIQDASLRYMFGFSQHTTLDLFKSRIPTTNASAVYEYLTWQPHPLGKTWLMWFCIYADGLDIRLRAMGVFDERGQWQDCKKYAGTTDHPMTRIV</sequence>
<evidence type="ECO:0000256" key="3">
    <source>
        <dbReference type="ARBA" id="ARBA00022679"/>
    </source>
</evidence>
<keyword evidence="8 9" id="KW-0472">Membrane</keyword>
<keyword evidence="12" id="KW-1185">Reference proteome</keyword>
<dbReference type="InterPro" id="IPR045221">
    <property type="entry name" value="Sphingomyelin_synth-like"/>
</dbReference>
<organism evidence="11 12">
    <name type="scientific">Phycomyces blakesleeanus (strain ATCC 8743b / DSM 1359 / FGSC 10004 / NBRC 33097 / NRRL 1555)</name>
    <dbReference type="NCBI Taxonomy" id="763407"/>
    <lineage>
        <taxon>Eukaryota</taxon>
        <taxon>Fungi</taxon>
        <taxon>Fungi incertae sedis</taxon>
        <taxon>Mucoromycota</taxon>
        <taxon>Mucoromycotina</taxon>
        <taxon>Mucoromycetes</taxon>
        <taxon>Mucorales</taxon>
        <taxon>Phycomycetaceae</taxon>
        <taxon>Phycomyces</taxon>
    </lineage>
</organism>
<evidence type="ECO:0000256" key="5">
    <source>
        <dbReference type="ARBA" id="ARBA00022919"/>
    </source>
</evidence>
<dbReference type="RefSeq" id="XP_018292255.1">
    <property type="nucleotide sequence ID" value="XM_018441190.1"/>
</dbReference>
<dbReference type="OrthoDB" id="422827at2759"/>
<dbReference type="EMBL" id="KV440979">
    <property type="protein sequence ID" value="OAD74215.1"/>
    <property type="molecule type" value="Genomic_DNA"/>
</dbReference>
<comment type="subcellular location">
    <subcellularLocation>
        <location evidence="1">Membrane</location>
        <topology evidence="1">Multi-pass membrane protein</topology>
    </subcellularLocation>
</comment>
<evidence type="ECO:0000259" key="10">
    <source>
        <dbReference type="Pfam" id="PF14360"/>
    </source>
</evidence>
<dbReference type="PANTHER" id="PTHR21290:SF25">
    <property type="entry name" value="SPHINGOMYELIN SYNTHASE-RELATED PROTEIN 1"/>
    <property type="match status" value="1"/>
</dbReference>
<dbReference type="GO" id="GO:0033188">
    <property type="term" value="F:sphingomyelin synthase activity"/>
    <property type="evidence" value="ECO:0007669"/>
    <property type="project" value="TreeGrafter"/>
</dbReference>
<feature type="transmembrane region" description="Helical" evidence="9">
    <location>
        <begin position="68"/>
        <end position="86"/>
    </location>
</feature>
<evidence type="ECO:0000256" key="2">
    <source>
        <dbReference type="ARBA" id="ARBA00005441"/>
    </source>
</evidence>
<dbReference type="VEuPathDB" id="FungiDB:PHYBLDRAFT_63832"/>
<feature type="transmembrane region" description="Helical" evidence="9">
    <location>
        <begin position="119"/>
        <end position="137"/>
    </location>
</feature>
<accession>A0A162XDW3</accession>
<evidence type="ECO:0000256" key="4">
    <source>
        <dbReference type="ARBA" id="ARBA00022692"/>
    </source>
</evidence>